<evidence type="ECO:0000256" key="1">
    <source>
        <dbReference type="ARBA" id="ARBA00001970"/>
    </source>
</evidence>
<evidence type="ECO:0000256" key="5">
    <source>
        <dbReference type="ARBA" id="ARBA00022643"/>
    </source>
</evidence>
<dbReference type="InterPro" id="IPR008254">
    <property type="entry name" value="Flavodoxin/NO_synth"/>
</dbReference>
<feature type="compositionally biased region" description="Low complexity" evidence="13">
    <location>
        <begin position="71"/>
        <end position="84"/>
    </location>
</feature>
<dbReference type="Pfam" id="PF00175">
    <property type="entry name" value="NAD_binding_1"/>
    <property type="match status" value="1"/>
</dbReference>
<dbReference type="FunFam" id="1.20.990.10:FF:000002">
    <property type="entry name" value="Nitric oxide synthase"/>
    <property type="match status" value="1"/>
</dbReference>
<dbReference type="GO" id="GO:0006809">
    <property type="term" value="P:nitric oxide biosynthetic process"/>
    <property type="evidence" value="ECO:0007669"/>
    <property type="project" value="InterPro"/>
</dbReference>
<dbReference type="EnsemblMetazoa" id="XM_030991943">
    <property type="protein sequence ID" value="XP_030847803"/>
    <property type="gene ID" value="LOC587111"/>
</dbReference>
<dbReference type="PANTHER" id="PTHR43410">
    <property type="entry name" value="NITRIC OXIDE SYNTHASE OXYGENASE"/>
    <property type="match status" value="1"/>
</dbReference>
<evidence type="ECO:0000256" key="7">
    <source>
        <dbReference type="ARBA" id="ARBA00022827"/>
    </source>
</evidence>
<feature type="region of interest" description="Disordered" evidence="13">
    <location>
        <begin position="151"/>
        <end position="187"/>
    </location>
</feature>
<feature type="compositionally biased region" description="Basic and acidic residues" evidence="13">
    <location>
        <begin position="125"/>
        <end position="135"/>
    </location>
</feature>
<dbReference type="InterPro" id="IPR023173">
    <property type="entry name" value="NADPH_Cyt_P450_Rdtase_alpha"/>
</dbReference>
<dbReference type="Gene3D" id="3.90.440.10">
    <property type="entry name" value="Nitric Oxide Synthase,Heme Domain,Chain A domain 2"/>
    <property type="match status" value="1"/>
</dbReference>
<dbReference type="InterPro" id="IPR044944">
    <property type="entry name" value="NOS_dom_3"/>
</dbReference>
<dbReference type="InterPro" id="IPR029039">
    <property type="entry name" value="Flavoprotein-like_sf"/>
</dbReference>
<comment type="cofactor">
    <cofactor evidence="1 12">
        <name>heme b</name>
        <dbReference type="ChEBI" id="CHEBI:60344"/>
    </cofactor>
</comment>
<keyword evidence="3 12" id="KW-0349">Heme</keyword>
<comment type="catalytic activity">
    <reaction evidence="12">
        <text>2 L-arginine + 3 NADPH + 4 O2 + H(+) = 2 L-citrulline + 2 nitric oxide + 3 NADP(+) + 4 H2O</text>
        <dbReference type="Rhea" id="RHEA:19897"/>
        <dbReference type="ChEBI" id="CHEBI:15377"/>
        <dbReference type="ChEBI" id="CHEBI:15378"/>
        <dbReference type="ChEBI" id="CHEBI:15379"/>
        <dbReference type="ChEBI" id="CHEBI:16480"/>
        <dbReference type="ChEBI" id="CHEBI:32682"/>
        <dbReference type="ChEBI" id="CHEBI:57743"/>
        <dbReference type="ChEBI" id="CHEBI:57783"/>
        <dbReference type="ChEBI" id="CHEBI:58349"/>
        <dbReference type="EC" id="1.14.13.39"/>
    </reaction>
</comment>
<protein>
    <recommendedName>
        <fullName evidence="12">Nitric oxide synthase</fullName>
        <ecNumber evidence="12">1.14.13.39</ecNumber>
    </recommendedName>
</protein>
<dbReference type="InParanoid" id="A0A7M7P8Z6"/>
<dbReference type="FunFam" id="3.40.50.80:FF:000003">
    <property type="entry name" value="Nitric oxide synthase"/>
    <property type="match status" value="1"/>
</dbReference>
<dbReference type="SUPFAM" id="SSF52343">
    <property type="entry name" value="Ferredoxin reductase-like, C-terminal NADP-linked domain"/>
    <property type="match status" value="1"/>
</dbReference>
<evidence type="ECO:0000313" key="17">
    <source>
        <dbReference type="Proteomes" id="UP000007110"/>
    </source>
</evidence>
<comment type="cofactor">
    <cofactor evidence="12">
        <name>FMN</name>
        <dbReference type="ChEBI" id="CHEBI:58210"/>
    </cofactor>
    <text evidence="12">Binds 1 FMN.</text>
</comment>
<dbReference type="KEGG" id="spu:587111"/>
<sequence length="1390" mass="156084">MDQDDIDDGLAPHEMVNGLGDDLSSMSINGLNVENVGKEETGMDGDIGNGIEVHKTEHESAKRPADLPLKSTTSSTSSFDTTPTLMSTTPGRFVSLWLSGETKDNEKTPVVSSPSSSLPVRPLHHSQDRSPSKKKDAVVLLNHLDGSEFTDTLHSQAVQETSKRSGSANNDSVTSPTRQKPSMRSQDEKIRLAREFIDQYYAHAQRSGTVSHERRLYEVQMSLKESGNYHLTEAELIFGAKSAWRNLPQSRCRIYWNKLQVFDARKVTNSRDMFEMLCKHLLYATNKGNVRPAITVFPARNGDNQTDFRIWNSQLIGYAGYRQPDGSVLGDPSNLVFSEVCRTLGWRSDRTRFDVLPLVLQVNGEDPEVFEIPPELIHEVELAHPELRWFMDLKLKWYSMPSYSNFLLDVGGIQFPACPINEWYVASDIANNAMCAPKRYNMLTMIAERLGLDISCTDSLWRDRTLVEMNVAVLHSFQQYGVTIMDHHTSSAEFMKFFASEHEIRQGCPTDWRAVVSPLTASLTSLFHQETLNYQLMPTFTVQDNPWEVPEWKSKLSSGRLSTDRLRSPGADPSRFSSRILRRALSGTFKATVLYASEFGKSEYYAKKVYETFRKAFDIRLLRMDEYDVMNLEHENLLLVVTSTLGNGEPPSNGQEFCRYLMEMSDNSNNRSPVPQSPISPRCEKFCDANPLAEVSNDGGFNLRRAGMLGSLSYGVFGLGSSIYPYYCAFARGVDQMLDSLGGDRLVGMGWGDEMGGLDETFDAWLTKTFMAACEKFHIGDSASGITPNPTMAAPGSDWAASKFRIYAAGKDVKSTSPAPDLCDALSQLHGRKVYPCNIISRKSLLPPESSRSTILVRLNTNKERGMAYQPGDHVAFFPSNENALVARVLKRLDYQKSPDAIFKLEKLEPRETQLGMLKVWTTVSRLPTCSLRTALERYLDLTTPPTPDFLRLLATRATDPRDKEKLSILGAGCDEYEEWKWENWPNMAEVLEGYPSLKVPASLLLTQLPLLRPRYFSISSSPKQYPNEIHATVAVVSYHPNGGRGPVHYGACSSWLYRAWKDEVIPAFVSSAPYFHLPADTSVPVIMVGPGSGLAPFRSFWQDRQTDLRQLASFNSELASSRKTKETDTRGRRGEGDGSDTFGDMTLVYGCRNAKEDLYKGETSVAKDEGALTAVLTGYSREPGKPRKYVQDILKDHPWLVYNVLYRRQGHIYVSGDVNMVREVSNTIEGIIAQFGRVGAAEAKDFVRRIKDEDHYHEEMYGLTLHVSEVMEKIRAGKKGTQVLVMNEDRPKLQPVIGRKGAALAKQQEALRKGTPASPTLPRLRRRVTATILMRYNSLMGMDKKTKEKEKPLAGVRLRKPTDDIAARTRRYEDGRRYSTGSSSRVPKV</sequence>
<dbReference type="GO" id="GO:1903522">
    <property type="term" value="P:regulation of blood circulation"/>
    <property type="evidence" value="ECO:0007669"/>
    <property type="project" value="UniProtKB-ARBA"/>
</dbReference>
<evidence type="ECO:0000256" key="2">
    <source>
        <dbReference type="ARBA" id="ARBA00006267"/>
    </source>
</evidence>
<dbReference type="CDD" id="cd06202">
    <property type="entry name" value="Nitric_oxide_synthase"/>
    <property type="match status" value="1"/>
</dbReference>
<dbReference type="GeneID" id="587111"/>
<keyword evidence="17" id="KW-1185">Reference proteome</keyword>
<dbReference type="PROSITE" id="PS51384">
    <property type="entry name" value="FAD_FR"/>
    <property type="match status" value="1"/>
</dbReference>
<dbReference type="InterPro" id="IPR012144">
    <property type="entry name" value="NOS_euk"/>
</dbReference>
<dbReference type="GO" id="GO:0050661">
    <property type="term" value="F:NADP binding"/>
    <property type="evidence" value="ECO:0007669"/>
    <property type="project" value="InterPro"/>
</dbReference>
<keyword evidence="4" id="KW-0285">Flavoprotein</keyword>
<evidence type="ECO:0000256" key="6">
    <source>
        <dbReference type="ARBA" id="ARBA00022723"/>
    </source>
</evidence>
<dbReference type="InterPro" id="IPR017927">
    <property type="entry name" value="FAD-bd_FR_type"/>
</dbReference>
<dbReference type="Pfam" id="PF00667">
    <property type="entry name" value="FAD_binding_1"/>
    <property type="match status" value="1"/>
</dbReference>
<feature type="compositionally biased region" description="Polar residues" evidence="13">
    <location>
        <begin position="1380"/>
        <end position="1390"/>
    </location>
</feature>
<dbReference type="InterPro" id="IPR044940">
    <property type="entry name" value="NOS_dom_2"/>
</dbReference>
<evidence type="ECO:0000259" key="14">
    <source>
        <dbReference type="PROSITE" id="PS50902"/>
    </source>
</evidence>
<dbReference type="Gene3D" id="3.40.50.80">
    <property type="entry name" value="Nucleotide-binding domain of ferredoxin-NADP reductase (FNR) module"/>
    <property type="match status" value="1"/>
</dbReference>
<dbReference type="PRINTS" id="PR00371">
    <property type="entry name" value="FPNCR"/>
</dbReference>
<evidence type="ECO:0000256" key="8">
    <source>
        <dbReference type="ARBA" id="ARBA00022857"/>
    </source>
</evidence>
<dbReference type="InterPro" id="IPR039261">
    <property type="entry name" value="FNR_nucleotide-bd"/>
</dbReference>
<comment type="similarity">
    <text evidence="2 12">Belongs to the NOS family.</text>
</comment>
<name>A0A7M7P8Z6_STRPU</name>
<evidence type="ECO:0000256" key="12">
    <source>
        <dbReference type="PIRNR" id="PIRNR000333"/>
    </source>
</evidence>
<reference evidence="17" key="1">
    <citation type="submission" date="2015-02" db="EMBL/GenBank/DDBJ databases">
        <title>Genome sequencing for Strongylocentrotus purpuratus.</title>
        <authorList>
            <person name="Murali S."/>
            <person name="Liu Y."/>
            <person name="Vee V."/>
            <person name="English A."/>
            <person name="Wang M."/>
            <person name="Skinner E."/>
            <person name="Han Y."/>
            <person name="Muzny D.M."/>
            <person name="Worley K.C."/>
            <person name="Gibbs R.A."/>
        </authorList>
    </citation>
    <scope>NUCLEOTIDE SEQUENCE</scope>
</reference>
<dbReference type="Gene3D" id="1.20.990.10">
    <property type="entry name" value="NADPH-cytochrome p450 Reductase, Chain A, domain 3"/>
    <property type="match status" value="1"/>
</dbReference>
<dbReference type="InterPro" id="IPR036119">
    <property type="entry name" value="NOS_N_sf"/>
</dbReference>
<feature type="compositionally biased region" description="Polar residues" evidence="13">
    <location>
        <begin position="151"/>
        <end position="184"/>
    </location>
</feature>
<dbReference type="Gene3D" id="2.40.30.10">
    <property type="entry name" value="Translation factors"/>
    <property type="match status" value="1"/>
</dbReference>
<feature type="domain" description="Flavodoxin-like" evidence="14">
    <location>
        <begin position="591"/>
        <end position="770"/>
    </location>
</feature>
<dbReference type="FunFam" id="3.90.440.10:FF:000001">
    <property type="entry name" value="Endothelial nitric oxide synthase"/>
    <property type="match status" value="1"/>
</dbReference>
<keyword evidence="11 12" id="KW-0408">Iron</keyword>
<comment type="cofactor">
    <cofactor evidence="12">
        <name>FAD</name>
        <dbReference type="ChEBI" id="CHEBI:57692"/>
    </cofactor>
    <text evidence="12">Binds 1 FAD.</text>
</comment>
<dbReference type="InterPro" id="IPR003097">
    <property type="entry name" value="CysJ-like_FAD-binding"/>
</dbReference>
<dbReference type="InterPro" id="IPR050607">
    <property type="entry name" value="NOS"/>
</dbReference>
<dbReference type="OMA" id="HLFQMLY"/>
<evidence type="ECO:0000256" key="13">
    <source>
        <dbReference type="SAM" id="MobiDB-lite"/>
    </source>
</evidence>
<comment type="function">
    <text evidence="12">Produces nitric oxide (NO) which is a messenger molecule with diverse functions.</text>
</comment>
<feature type="region of interest" description="Disordered" evidence="13">
    <location>
        <begin position="1346"/>
        <end position="1390"/>
    </location>
</feature>
<dbReference type="GO" id="GO:0010181">
    <property type="term" value="F:FMN binding"/>
    <property type="evidence" value="ECO:0007669"/>
    <property type="project" value="InterPro"/>
</dbReference>
<dbReference type="InterPro" id="IPR044943">
    <property type="entry name" value="NOS_dom_1"/>
</dbReference>
<keyword evidence="5 12" id="KW-0288">FMN</keyword>
<feature type="region of interest" description="Disordered" evidence="13">
    <location>
        <begin position="1"/>
        <end position="25"/>
    </location>
</feature>
<feature type="region of interest" description="Disordered" evidence="13">
    <location>
        <begin position="1120"/>
        <end position="1139"/>
    </location>
</feature>
<evidence type="ECO:0000313" key="16">
    <source>
        <dbReference type="EnsemblMetazoa" id="XP_030847803"/>
    </source>
</evidence>
<dbReference type="GO" id="GO:0005516">
    <property type="term" value="F:calmodulin binding"/>
    <property type="evidence" value="ECO:0007669"/>
    <property type="project" value="UniProtKB-KW"/>
</dbReference>
<feature type="region of interest" description="Disordered" evidence="13">
    <location>
        <begin position="104"/>
        <end position="135"/>
    </location>
</feature>
<dbReference type="RefSeq" id="XP_030847803.1">
    <property type="nucleotide sequence ID" value="XM_030991943.1"/>
</dbReference>
<evidence type="ECO:0000256" key="11">
    <source>
        <dbReference type="ARBA" id="ARBA00023004"/>
    </source>
</evidence>
<dbReference type="GO" id="GO:0050660">
    <property type="term" value="F:flavin adenine dinucleotide binding"/>
    <property type="evidence" value="ECO:0007669"/>
    <property type="project" value="InterPro"/>
</dbReference>
<feature type="compositionally biased region" description="Basic and acidic residues" evidence="13">
    <location>
        <begin position="52"/>
        <end position="65"/>
    </location>
</feature>
<dbReference type="SUPFAM" id="SSF63380">
    <property type="entry name" value="Riboflavin synthase domain-like"/>
    <property type="match status" value="1"/>
</dbReference>
<dbReference type="InterPro" id="IPR017938">
    <property type="entry name" value="Riboflavin_synthase-like_b-brl"/>
</dbReference>
<dbReference type="SUPFAM" id="SSF52218">
    <property type="entry name" value="Flavoproteins"/>
    <property type="match status" value="1"/>
</dbReference>
<dbReference type="Pfam" id="PF00258">
    <property type="entry name" value="Flavodoxin_1"/>
    <property type="match status" value="1"/>
</dbReference>
<evidence type="ECO:0000256" key="10">
    <source>
        <dbReference type="ARBA" id="ARBA00023002"/>
    </source>
</evidence>
<organism evidence="16 17">
    <name type="scientific">Strongylocentrotus purpuratus</name>
    <name type="common">Purple sea urchin</name>
    <dbReference type="NCBI Taxonomy" id="7668"/>
    <lineage>
        <taxon>Eukaryota</taxon>
        <taxon>Metazoa</taxon>
        <taxon>Echinodermata</taxon>
        <taxon>Eleutherozoa</taxon>
        <taxon>Echinozoa</taxon>
        <taxon>Echinoidea</taxon>
        <taxon>Euechinoidea</taxon>
        <taxon>Echinacea</taxon>
        <taxon>Camarodonta</taxon>
        <taxon>Echinidea</taxon>
        <taxon>Strongylocentrotidae</taxon>
        <taxon>Strongylocentrotus</taxon>
    </lineage>
</organism>
<dbReference type="Proteomes" id="UP000007110">
    <property type="component" value="Unassembled WGS sequence"/>
</dbReference>
<dbReference type="Pfam" id="PF02898">
    <property type="entry name" value="NO_synthase"/>
    <property type="match status" value="1"/>
</dbReference>
<dbReference type="GO" id="GO:0020037">
    <property type="term" value="F:heme binding"/>
    <property type="evidence" value="ECO:0007669"/>
    <property type="project" value="InterPro"/>
</dbReference>
<evidence type="ECO:0000256" key="9">
    <source>
        <dbReference type="ARBA" id="ARBA00022860"/>
    </source>
</evidence>
<keyword evidence="8 12" id="KW-0521">NADP</keyword>
<dbReference type="SUPFAM" id="SSF56512">
    <property type="entry name" value="Nitric oxide (NO) synthase oxygenase domain"/>
    <property type="match status" value="1"/>
</dbReference>
<evidence type="ECO:0000259" key="15">
    <source>
        <dbReference type="PROSITE" id="PS51384"/>
    </source>
</evidence>
<keyword evidence="6 12" id="KW-0479">Metal-binding</keyword>
<feature type="compositionally biased region" description="Basic and acidic residues" evidence="13">
    <location>
        <begin position="1361"/>
        <end position="1378"/>
    </location>
</feature>
<dbReference type="Gene3D" id="3.90.1230.10">
    <property type="entry name" value="Nitric Oxide Synthase, Chain A, domain 3"/>
    <property type="match status" value="1"/>
</dbReference>
<feature type="domain" description="FAD-binding FR-type" evidence="15">
    <location>
        <begin position="832"/>
        <end position="1098"/>
    </location>
</feature>
<dbReference type="PIRSF" id="PIRSF000333">
    <property type="entry name" value="NOS"/>
    <property type="match status" value="1"/>
</dbReference>
<feature type="region of interest" description="Disordered" evidence="13">
    <location>
        <begin position="37"/>
        <end position="86"/>
    </location>
</feature>
<dbReference type="GO" id="GO:0046872">
    <property type="term" value="F:metal ion binding"/>
    <property type="evidence" value="ECO:0007669"/>
    <property type="project" value="UniProtKB-KW"/>
</dbReference>
<dbReference type="PANTHER" id="PTHR43410:SF1">
    <property type="entry name" value="NITRIC OXIDE SYNTHASE"/>
    <property type="match status" value="1"/>
</dbReference>
<dbReference type="OrthoDB" id="1856718at2759"/>
<proteinExistence type="inferred from homology"/>
<dbReference type="InterPro" id="IPR004030">
    <property type="entry name" value="NOS_N"/>
</dbReference>
<dbReference type="Gene3D" id="3.40.50.360">
    <property type="match status" value="1"/>
</dbReference>
<dbReference type="EC" id="1.14.13.39" evidence="12"/>
<dbReference type="InterPro" id="IPR001094">
    <property type="entry name" value="Flavdoxin-like"/>
</dbReference>
<keyword evidence="7 12" id="KW-0274">FAD</keyword>
<dbReference type="InterPro" id="IPR001709">
    <property type="entry name" value="Flavoprot_Pyr_Nucl_cyt_Rdtase"/>
</dbReference>
<keyword evidence="9 12" id="KW-0112">Calmodulin-binding</keyword>
<evidence type="ECO:0000256" key="4">
    <source>
        <dbReference type="ARBA" id="ARBA00022630"/>
    </source>
</evidence>
<dbReference type="GO" id="GO:0004517">
    <property type="term" value="F:nitric-oxide synthase activity"/>
    <property type="evidence" value="ECO:0007669"/>
    <property type="project" value="UniProtKB-EC"/>
</dbReference>
<dbReference type="PROSITE" id="PS50902">
    <property type="entry name" value="FLAVODOXIN_LIKE"/>
    <property type="match status" value="1"/>
</dbReference>
<feature type="compositionally biased region" description="Low complexity" evidence="13">
    <location>
        <begin position="109"/>
        <end position="121"/>
    </location>
</feature>
<reference evidence="16" key="2">
    <citation type="submission" date="2021-01" db="UniProtKB">
        <authorList>
            <consortium name="EnsemblMetazoa"/>
        </authorList>
    </citation>
    <scope>IDENTIFICATION</scope>
</reference>
<accession>A0A7M7P8Z6</accession>
<dbReference type="InterPro" id="IPR001433">
    <property type="entry name" value="OxRdtase_FAD/NAD-bd"/>
</dbReference>
<dbReference type="Gene3D" id="3.90.340.10">
    <property type="entry name" value="Nitric Oxide Synthase, Chain A, domain 1"/>
    <property type="match status" value="1"/>
</dbReference>
<evidence type="ECO:0000256" key="3">
    <source>
        <dbReference type="ARBA" id="ARBA00022617"/>
    </source>
</evidence>
<feature type="compositionally biased region" description="Basic and acidic residues" evidence="13">
    <location>
        <begin position="1124"/>
        <end position="1137"/>
    </location>
</feature>
<dbReference type="PRINTS" id="PR00369">
    <property type="entry name" value="FLAVODOXIN"/>
</dbReference>
<keyword evidence="10 12" id="KW-0560">Oxidoreductase</keyword>